<dbReference type="GO" id="GO:0098855">
    <property type="term" value="C:HCN channel complex"/>
    <property type="evidence" value="ECO:0007669"/>
    <property type="project" value="TreeGrafter"/>
</dbReference>
<feature type="compositionally biased region" description="Basic and acidic residues" evidence="7">
    <location>
        <begin position="163"/>
        <end position="183"/>
    </location>
</feature>
<dbReference type="InterPro" id="IPR051413">
    <property type="entry name" value="K/Na_HCN_channel"/>
</dbReference>
<keyword evidence="6" id="KW-0472">Membrane</keyword>
<dbReference type="InterPro" id="IPR018490">
    <property type="entry name" value="cNMP-bd_dom_sf"/>
</dbReference>
<evidence type="ECO:0000256" key="7">
    <source>
        <dbReference type="SAM" id="MobiDB-lite"/>
    </source>
</evidence>
<dbReference type="GO" id="GO:0005249">
    <property type="term" value="F:voltage-gated potassium channel activity"/>
    <property type="evidence" value="ECO:0007669"/>
    <property type="project" value="TreeGrafter"/>
</dbReference>
<dbReference type="EMBL" id="GL833120">
    <property type="protein sequence ID" value="EGB12534.1"/>
    <property type="molecule type" value="Genomic_DNA"/>
</dbReference>
<keyword evidence="5" id="KW-0406">Ion transport</keyword>
<evidence type="ECO:0000256" key="3">
    <source>
        <dbReference type="ARBA" id="ARBA00022692"/>
    </source>
</evidence>
<dbReference type="InterPro" id="IPR014710">
    <property type="entry name" value="RmlC-like_jellyroll"/>
</dbReference>
<gene>
    <name evidence="9" type="ORF">AURANDRAFT_60469</name>
</gene>
<keyword evidence="3" id="KW-0812">Transmembrane</keyword>
<dbReference type="OrthoDB" id="426293at2759"/>
<dbReference type="GeneID" id="20223026"/>
<dbReference type="Gene3D" id="2.60.120.10">
    <property type="entry name" value="Jelly Rolls"/>
    <property type="match status" value="1"/>
</dbReference>
<dbReference type="RefSeq" id="XP_009032207.1">
    <property type="nucleotide sequence ID" value="XM_009033959.1"/>
</dbReference>
<dbReference type="eggNOG" id="KOG0498">
    <property type="taxonomic scope" value="Eukaryota"/>
</dbReference>
<evidence type="ECO:0000256" key="6">
    <source>
        <dbReference type="ARBA" id="ARBA00023136"/>
    </source>
</evidence>
<sequence>MANFSSLTDELGFMLAKAEIATPEPDKAETSEREPSQQLTAAGEALNASATWFRAAARDDGALDGRAFLAATSALTPWLDSLGCGITSMVNVNVAKLETRFGADDAFEEIEVGAAVADEASRGAKDDDDSVFVASLWNARILSLIGRLLESVLAQPMEAQCSSRDEAERRRRSKLRAEDEKMHSLAQQGRQSLIIVSDPLAPSAYTGRKLSPGVSSGGFSDGSSSPPPPRAPLLKRLSRRMSDSLAHITQHAEPHSEFFDLDDSYIDARTVEHEAVLRVHYPARGSPWAALDPSAPWRTWWDAWMLALVVYVMFVTPFELAFVNKVPLDGGLFVANCVADLSFLGDLVLQFHTGYYDAWRREWVTSRRRIAAHYASCYLWLDVVSLLPYEYLYRKSSGLAILRLVRLVRLAKLLRVAKAPRILANIPLFAEMSFKAHVVAKYLGCLVGMLHLQACSIRLAHDFHRGGGDNAGTNSYLVWKALTFRHTSWPSNWASYVDSLDWAVQTMLGQSAYMTTAEGVLSIASNRAGKACDIPKGSDLGRVSNLVGIMFVAFLFGDLTNILCNLDPASNEFKRTVDNMNKFASDNNFPRPVRDQLRDYLRQSESLFRAKFHGNLVDKLSPNLQELIAHFRLGHRVVTTPLVSYARQCTLGLVVGRRLVIRPRRRPRPRKKPRGGDDDDASAFDRVRREAVITRICPGMNYDVRYLDDFSAERSVAHDRISLRDESTRVQRAVQTMEYVTKLLVTNMAKTLVATLFMGGDYVIRKDITLTSAMYVVDGGRVMVFGRDVLRPYAMSFLTEGGCFGDQTAAMIVAGHAPRPAWYNARATMISRLLVLEADALFDIISKPGFETFRKYIARYGVWASFKINFVKAMKNGDLARVLTDWHREEAPAADLARAESFDRGFEGRVAAKVAARLERRLDALEARLAAAGGGAAPAPAPPPPPPPPAAAPAEVVVVTASDAPPVGEQSPGVSGLRASYDYMSHPHHDSFDELATLAEQHDGSRKWCCKRVASSNQLEPSYEMSTRTLVAPYMILAYQSQTRHTPVTVCVSLRS</sequence>
<dbReference type="InterPro" id="IPR036497">
    <property type="entry name" value="GLTP_sf"/>
</dbReference>
<dbReference type="PANTHER" id="PTHR45689:SF5">
    <property type="entry name" value="I[[H]] CHANNEL, ISOFORM E"/>
    <property type="match status" value="1"/>
</dbReference>
<organism evidence="10">
    <name type="scientific">Aureococcus anophagefferens</name>
    <name type="common">Harmful bloom alga</name>
    <dbReference type="NCBI Taxonomy" id="44056"/>
    <lineage>
        <taxon>Eukaryota</taxon>
        <taxon>Sar</taxon>
        <taxon>Stramenopiles</taxon>
        <taxon>Ochrophyta</taxon>
        <taxon>Pelagophyceae</taxon>
        <taxon>Pelagomonadales</taxon>
        <taxon>Pelagomonadaceae</taxon>
        <taxon>Aureococcus</taxon>
    </lineage>
</organism>
<reference evidence="9 10" key="1">
    <citation type="journal article" date="2011" name="Proc. Natl. Acad. Sci. U.S.A.">
        <title>Niche of harmful alga Aureococcus anophagefferens revealed through ecogenomics.</title>
        <authorList>
            <person name="Gobler C.J."/>
            <person name="Berry D.L."/>
            <person name="Dyhrman S.T."/>
            <person name="Wilhelm S.W."/>
            <person name="Salamov A."/>
            <person name="Lobanov A.V."/>
            <person name="Zhang Y."/>
            <person name="Collier J.L."/>
            <person name="Wurch L.L."/>
            <person name="Kustka A.B."/>
            <person name="Dill B.D."/>
            <person name="Shah M."/>
            <person name="VerBerkmoes N.C."/>
            <person name="Kuo A."/>
            <person name="Terry A."/>
            <person name="Pangilinan J."/>
            <person name="Lindquist E.A."/>
            <person name="Lucas S."/>
            <person name="Paulsen I.T."/>
            <person name="Hattenrath-Lehmann T.K."/>
            <person name="Talmage S.C."/>
            <person name="Walker E.A."/>
            <person name="Koch F."/>
            <person name="Burson A.M."/>
            <person name="Marcoval M.A."/>
            <person name="Tang Y.Z."/>
            <person name="Lecleir G.R."/>
            <person name="Coyne K.J."/>
            <person name="Berg G.M."/>
            <person name="Bertrand E.M."/>
            <person name="Saito M.A."/>
            <person name="Gladyshev V.N."/>
            <person name="Grigoriev I.V."/>
        </authorList>
    </citation>
    <scope>NUCLEOTIDE SEQUENCE [LARGE SCALE GENOMIC DNA]</scope>
    <source>
        <strain evidence="10">CCMP 1984</strain>
    </source>
</reference>
<evidence type="ECO:0000259" key="8">
    <source>
        <dbReference type="PROSITE" id="PS50042"/>
    </source>
</evidence>
<dbReference type="InParanoid" id="F0XX93"/>
<evidence type="ECO:0000256" key="2">
    <source>
        <dbReference type="ARBA" id="ARBA00022448"/>
    </source>
</evidence>
<dbReference type="SUPFAM" id="SSF81324">
    <property type="entry name" value="Voltage-gated potassium channels"/>
    <property type="match status" value="1"/>
</dbReference>
<dbReference type="GO" id="GO:0035725">
    <property type="term" value="P:sodium ion transmembrane transport"/>
    <property type="evidence" value="ECO:0007669"/>
    <property type="project" value="TreeGrafter"/>
</dbReference>
<dbReference type="KEGG" id="aaf:AURANDRAFT_60469"/>
<feature type="compositionally biased region" description="Pro residues" evidence="7">
    <location>
        <begin position="939"/>
        <end position="951"/>
    </location>
</feature>
<feature type="region of interest" description="Disordered" evidence="7">
    <location>
        <begin position="933"/>
        <end position="952"/>
    </location>
</feature>
<dbReference type="Gene3D" id="1.10.3520.10">
    <property type="entry name" value="Glycolipid transfer protein"/>
    <property type="match status" value="1"/>
</dbReference>
<feature type="region of interest" description="Disordered" evidence="7">
    <location>
        <begin position="211"/>
        <end position="233"/>
    </location>
</feature>
<accession>F0XX93</accession>
<dbReference type="SUPFAM" id="SSF51206">
    <property type="entry name" value="cAMP-binding domain-like"/>
    <property type="match status" value="1"/>
</dbReference>
<evidence type="ECO:0000313" key="10">
    <source>
        <dbReference type="Proteomes" id="UP000002729"/>
    </source>
</evidence>
<dbReference type="Pfam" id="PF00520">
    <property type="entry name" value="Ion_trans"/>
    <property type="match status" value="1"/>
</dbReference>
<evidence type="ECO:0000256" key="4">
    <source>
        <dbReference type="ARBA" id="ARBA00022989"/>
    </source>
</evidence>
<dbReference type="InterPro" id="IPR000595">
    <property type="entry name" value="cNMP-bd_dom"/>
</dbReference>
<feature type="region of interest" description="Disordered" evidence="7">
    <location>
        <begin position="159"/>
        <end position="188"/>
    </location>
</feature>
<keyword evidence="10" id="KW-1185">Reference proteome</keyword>
<evidence type="ECO:0000256" key="1">
    <source>
        <dbReference type="ARBA" id="ARBA00004141"/>
    </source>
</evidence>
<dbReference type="AlphaFoldDB" id="F0XX93"/>
<dbReference type="PANTHER" id="PTHR45689">
    <property type="entry name" value="I[[H]] CHANNEL, ISOFORM E"/>
    <property type="match status" value="1"/>
</dbReference>
<protein>
    <recommendedName>
        <fullName evidence="8">Cyclic nucleotide-binding domain-containing protein</fullName>
    </recommendedName>
</protein>
<comment type="subcellular location">
    <subcellularLocation>
        <location evidence="1">Membrane</location>
        <topology evidence="1">Multi-pass membrane protein</topology>
    </subcellularLocation>
</comment>
<name>F0XX93_AURAN</name>
<dbReference type="PROSITE" id="PS50042">
    <property type="entry name" value="CNMP_BINDING_3"/>
    <property type="match status" value="1"/>
</dbReference>
<proteinExistence type="predicted"/>
<feature type="domain" description="Cyclic nucleotide-binding" evidence="8">
    <location>
        <begin position="772"/>
        <end position="845"/>
    </location>
</feature>
<dbReference type="Gene3D" id="1.10.287.70">
    <property type="match status" value="1"/>
</dbReference>
<keyword evidence="4" id="KW-1133">Transmembrane helix</keyword>
<dbReference type="GO" id="GO:0003254">
    <property type="term" value="P:regulation of membrane depolarization"/>
    <property type="evidence" value="ECO:0007669"/>
    <property type="project" value="TreeGrafter"/>
</dbReference>
<dbReference type="InterPro" id="IPR005821">
    <property type="entry name" value="Ion_trans_dom"/>
</dbReference>
<keyword evidence="2" id="KW-0813">Transport</keyword>
<dbReference type="Proteomes" id="UP000002729">
    <property type="component" value="Unassembled WGS sequence"/>
</dbReference>
<evidence type="ECO:0000313" key="9">
    <source>
        <dbReference type="EMBL" id="EGB12534.1"/>
    </source>
</evidence>
<evidence type="ECO:0000256" key="5">
    <source>
        <dbReference type="ARBA" id="ARBA00023065"/>
    </source>
</evidence>